<dbReference type="PANTHER" id="PTHR34606:SF15">
    <property type="entry name" value="BON DOMAIN-CONTAINING PROTEIN"/>
    <property type="match status" value="1"/>
</dbReference>
<reference evidence="8" key="1">
    <citation type="submission" date="2022-11" db="EMBL/GenBank/DDBJ databases">
        <title>Genomic of Pseudomonas TF18.</title>
        <authorList>
            <person name="Liu T."/>
        </authorList>
    </citation>
    <scope>NUCLEOTIDE SEQUENCE</scope>
    <source>
        <strain evidence="8">TF18</strain>
    </source>
</reference>
<dbReference type="EMBL" id="CP113257">
    <property type="protein sequence ID" value="WAE51772.1"/>
    <property type="molecule type" value="Genomic_DNA"/>
</dbReference>
<evidence type="ECO:0000313" key="9">
    <source>
        <dbReference type="Proteomes" id="UP001164632"/>
    </source>
</evidence>
<evidence type="ECO:0000256" key="1">
    <source>
        <dbReference type="ARBA" id="ARBA00004418"/>
    </source>
</evidence>
<evidence type="ECO:0000256" key="5">
    <source>
        <dbReference type="ARBA" id="ARBA00070588"/>
    </source>
</evidence>
<keyword evidence="3" id="KW-0677">Repeat</keyword>
<evidence type="ECO:0000256" key="4">
    <source>
        <dbReference type="ARBA" id="ARBA00022764"/>
    </source>
</evidence>
<name>A0AA47E0H7_9GAMM</name>
<dbReference type="InterPro" id="IPR007055">
    <property type="entry name" value="BON_dom"/>
</dbReference>
<gene>
    <name evidence="8" type="ORF">OSV15_19195</name>
</gene>
<dbReference type="Proteomes" id="UP001164632">
    <property type="component" value="Chromosome"/>
</dbReference>
<dbReference type="Gene3D" id="3.30.1340.30">
    <property type="match status" value="1"/>
</dbReference>
<keyword evidence="2 6" id="KW-0732">Signal</keyword>
<dbReference type="PROSITE" id="PS50914">
    <property type="entry name" value="BON"/>
    <property type="match status" value="1"/>
</dbReference>
<dbReference type="SMART" id="SM00749">
    <property type="entry name" value="BON"/>
    <property type="match status" value="1"/>
</dbReference>
<feature type="domain" description="BON" evidence="7">
    <location>
        <begin position="55"/>
        <end position="124"/>
    </location>
</feature>
<dbReference type="AlphaFoldDB" id="A0AA47E0H7"/>
<comment type="subcellular location">
    <subcellularLocation>
        <location evidence="1">Periplasm</location>
    </subcellularLocation>
</comment>
<keyword evidence="4" id="KW-0574">Periplasm</keyword>
<dbReference type="FunFam" id="3.30.1340.30:FF:000001">
    <property type="entry name" value="Molecular chaperone OsmY"/>
    <property type="match status" value="1"/>
</dbReference>
<proteinExistence type="predicted"/>
<dbReference type="InterPro" id="IPR051686">
    <property type="entry name" value="Lipoprotein_DolP"/>
</dbReference>
<dbReference type="GO" id="GO:0042597">
    <property type="term" value="C:periplasmic space"/>
    <property type="evidence" value="ECO:0007669"/>
    <property type="project" value="UniProtKB-SubCell"/>
</dbReference>
<accession>A0AA47E0H7</accession>
<dbReference type="PANTHER" id="PTHR34606">
    <property type="entry name" value="BON DOMAIN-CONTAINING PROTEIN"/>
    <property type="match status" value="1"/>
</dbReference>
<evidence type="ECO:0000256" key="6">
    <source>
        <dbReference type="SAM" id="SignalP"/>
    </source>
</evidence>
<evidence type="ECO:0000259" key="7">
    <source>
        <dbReference type="PROSITE" id="PS50914"/>
    </source>
</evidence>
<evidence type="ECO:0000256" key="2">
    <source>
        <dbReference type="ARBA" id="ARBA00022729"/>
    </source>
</evidence>
<dbReference type="RefSeq" id="WP_267931130.1">
    <property type="nucleotide sequence ID" value="NZ_CP113257.1"/>
</dbReference>
<evidence type="ECO:0000313" key="8">
    <source>
        <dbReference type="EMBL" id="WAE51772.1"/>
    </source>
</evidence>
<evidence type="ECO:0000256" key="3">
    <source>
        <dbReference type="ARBA" id="ARBA00022737"/>
    </source>
</evidence>
<organism evidence="8 9">
    <name type="scientific">Stutzerimonas frequens</name>
    <dbReference type="NCBI Taxonomy" id="2968969"/>
    <lineage>
        <taxon>Bacteria</taxon>
        <taxon>Pseudomonadati</taxon>
        <taxon>Pseudomonadota</taxon>
        <taxon>Gammaproteobacteria</taxon>
        <taxon>Pseudomonadales</taxon>
        <taxon>Pseudomonadaceae</taxon>
        <taxon>Stutzerimonas</taxon>
    </lineage>
</organism>
<feature type="signal peptide" evidence="6">
    <location>
        <begin position="1"/>
        <end position="28"/>
    </location>
</feature>
<feature type="chain" id="PRO_5041227705" description="Osmotically-inducible protein Y" evidence="6">
    <location>
        <begin position="29"/>
        <end position="124"/>
    </location>
</feature>
<dbReference type="InterPro" id="IPR014004">
    <property type="entry name" value="Transpt-assoc_nodulatn_dom_bac"/>
</dbReference>
<dbReference type="Pfam" id="PF04972">
    <property type="entry name" value="BON"/>
    <property type="match status" value="1"/>
</dbReference>
<sequence length="124" mass="12452">MKTIQTLTATATAIAAALSLPFAGAALADNTPAIDDTSTVMLAANTVDNATDAASDTWITTKVKSTLLAEDATPGMDIEVETKDGVVSLSGTVATEAEKEAAIAKARGIEGVKDVSADGLKAVD</sequence>
<protein>
    <recommendedName>
        <fullName evidence="5">Osmotically-inducible protein Y</fullName>
    </recommendedName>
</protein>